<evidence type="ECO:0000313" key="2">
    <source>
        <dbReference type="Proteomes" id="UP000464036"/>
    </source>
</evidence>
<name>A0A6B9LBF6_9CAUD</name>
<keyword evidence="2" id="KW-1185">Reference proteome</keyword>
<protein>
    <submittedName>
        <fullName evidence="1">Uncharacterized protein</fullName>
    </submittedName>
</protein>
<organism evidence="1 2">
    <name type="scientific">Flavobacterium phage vB_FspS_hattifnatt9-1</name>
    <dbReference type="NCBI Taxonomy" id="2686246"/>
    <lineage>
        <taxon>Viruses</taxon>
        <taxon>Duplodnaviria</taxon>
        <taxon>Heunggongvirae</taxon>
        <taxon>Uroviricota</taxon>
        <taxon>Caudoviricetes</taxon>
        <taxon>Hattifnattvirus</taxon>
        <taxon>Hattifnattvirus hattifnatt</taxon>
    </lineage>
</organism>
<proteinExistence type="predicted"/>
<sequence length="113" mass="13323">MRTKETHNALELLLTAQLFIDIFDNYELKGIEKKYGKMFHTALETKTIKHYNEVYKNDSEFALNSLNIKERMITQIAELNEADAILLSEFINKFYENIEIARKKGVVFFDKIL</sequence>
<gene>
    <name evidence="1" type="ORF">hattifnatt91_gp028</name>
</gene>
<accession>A0A6B9LBF6</accession>
<reference evidence="1 2" key="1">
    <citation type="journal article" date="2020" name="Viruses">
        <title>Diversity and Host Interactions Among Virulent and Temperate Baltic Sea Flavobacterium Phages.</title>
        <authorList>
            <person name="Nilsson E."/>
            <person name="Bayfield O.W."/>
            <person name="Lundin D."/>
            <person name="Antson A.A."/>
            <person name="Holmfeldt K."/>
        </authorList>
    </citation>
    <scope>NUCLEOTIDE SEQUENCE [LARGE SCALE GENOMIC DNA]</scope>
</reference>
<evidence type="ECO:0000313" key="1">
    <source>
        <dbReference type="EMBL" id="QHB38713.1"/>
    </source>
</evidence>
<dbReference type="EMBL" id="MN812207">
    <property type="protein sequence ID" value="QHB38713.1"/>
    <property type="molecule type" value="Genomic_DNA"/>
</dbReference>
<dbReference type="Proteomes" id="UP000464036">
    <property type="component" value="Segment"/>
</dbReference>